<sequence length="137" mass="15013">MKPYLKSFLLIAFGLPLLAGWLMIATALLNGDLFMDLSSPKHRHFYASLLLILWGYCLPAAATYILLAIWLKLQRGWRGAGVSAALGLVLAISSIVLGEMFWGDGFVEWELTLAIGTISAFAAAIMLLCLPKRQSLE</sequence>
<gene>
    <name evidence="1" type="ORF">A7P90_11235</name>
</gene>
<dbReference type="RefSeq" id="WP_023887468.1">
    <property type="nucleotide sequence ID" value="NZ_LXSG01000041.1"/>
</dbReference>
<evidence type="ECO:0000313" key="1">
    <source>
        <dbReference type="EMBL" id="OAM16249.1"/>
    </source>
</evidence>
<dbReference type="STRING" id="539.A7P85_02845"/>
<reference evidence="2" key="1">
    <citation type="submission" date="2016-05" db="EMBL/GenBank/DDBJ databases">
        <title>Draft genome of Corynebacterium afermentans subsp. afermentans LCDC 88199T.</title>
        <authorList>
            <person name="Bernier A.-M."/>
            <person name="Bernard K."/>
        </authorList>
    </citation>
    <scope>NUCLEOTIDE SEQUENCE [LARGE SCALE GENOMIC DNA]</scope>
    <source>
        <strain evidence="2">NML04-0072</strain>
    </source>
</reference>
<dbReference type="EMBL" id="LXSG01000041">
    <property type="protein sequence ID" value="OAM16249.1"/>
    <property type="molecule type" value="Genomic_DNA"/>
</dbReference>
<proteinExistence type="predicted"/>
<comment type="caution">
    <text evidence="1">The sequence shown here is derived from an EMBL/GenBank/DDBJ whole genome shotgun (WGS) entry which is preliminary data.</text>
</comment>
<organism evidence="1 2">
    <name type="scientific">Eikenella corrodens</name>
    <dbReference type="NCBI Taxonomy" id="539"/>
    <lineage>
        <taxon>Bacteria</taxon>
        <taxon>Pseudomonadati</taxon>
        <taxon>Pseudomonadota</taxon>
        <taxon>Betaproteobacteria</taxon>
        <taxon>Neisseriales</taxon>
        <taxon>Neisseriaceae</taxon>
        <taxon>Eikenella</taxon>
    </lineage>
</organism>
<evidence type="ECO:0000313" key="2">
    <source>
        <dbReference type="Proteomes" id="UP000077589"/>
    </source>
</evidence>
<accession>A0A1A9RCR1</accession>
<protein>
    <submittedName>
        <fullName evidence="1">Uncharacterized protein</fullName>
    </submittedName>
</protein>
<dbReference type="Proteomes" id="UP000077589">
    <property type="component" value="Unassembled WGS sequence"/>
</dbReference>
<dbReference type="AlphaFoldDB" id="A0A1A9RCR1"/>
<name>A0A1A9RCR1_EIKCO</name>
<dbReference type="OrthoDB" id="10013856at2"/>